<evidence type="ECO:0000313" key="2">
    <source>
        <dbReference type="Proteomes" id="UP000635983"/>
    </source>
</evidence>
<evidence type="ECO:0000313" key="1">
    <source>
        <dbReference type="EMBL" id="GGK08798.1"/>
    </source>
</evidence>
<keyword evidence="2" id="KW-1185">Reference proteome</keyword>
<sequence>MNTNDVKRGCTVSDAWSYDLEFLALVRTKIFEPARLTGLCGSANRHNDRKVDALAYALRTVMDE</sequence>
<reference evidence="1" key="1">
    <citation type="journal article" date="2014" name="Int. J. Syst. Evol. Microbiol.">
        <title>Complete genome sequence of Corynebacterium casei LMG S-19264T (=DSM 44701T), isolated from a smear-ripened cheese.</title>
        <authorList>
            <consortium name="US DOE Joint Genome Institute (JGI-PGF)"/>
            <person name="Walter F."/>
            <person name="Albersmeier A."/>
            <person name="Kalinowski J."/>
            <person name="Ruckert C."/>
        </authorList>
    </citation>
    <scope>NUCLEOTIDE SEQUENCE</scope>
    <source>
        <strain evidence="1">JCM 30078</strain>
    </source>
</reference>
<dbReference type="RefSeq" id="WP_188985707.1">
    <property type="nucleotide sequence ID" value="NZ_BMPO01000011.1"/>
</dbReference>
<dbReference type="EMBL" id="BMPO01000011">
    <property type="protein sequence ID" value="GGK08798.1"/>
    <property type="molecule type" value="Genomic_DNA"/>
</dbReference>
<dbReference type="AlphaFoldDB" id="A0A917Q2Q5"/>
<proteinExistence type="predicted"/>
<gene>
    <name evidence="1" type="ORF">GCM10009304_38580</name>
</gene>
<dbReference type="Proteomes" id="UP000635983">
    <property type="component" value="Unassembled WGS sequence"/>
</dbReference>
<accession>A0A917Q2Q5</accession>
<protein>
    <submittedName>
        <fullName evidence="1">Uncharacterized protein</fullName>
    </submittedName>
</protein>
<organism evidence="1 2">
    <name type="scientific">Pseudomonas matsuisoli</name>
    <dbReference type="NCBI Taxonomy" id="1515666"/>
    <lineage>
        <taxon>Bacteria</taxon>
        <taxon>Pseudomonadati</taxon>
        <taxon>Pseudomonadota</taxon>
        <taxon>Gammaproteobacteria</taxon>
        <taxon>Pseudomonadales</taxon>
        <taxon>Pseudomonadaceae</taxon>
        <taxon>Pseudomonas</taxon>
    </lineage>
</organism>
<name>A0A917Q2Q5_9PSED</name>
<comment type="caution">
    <text evidence="1">The sequence shown here is derived from an EMBL/GenBank/DDBJ whole genome shotgun (WGS) entry which is preliminary data.</text>
</comment>
<reference evidence="1" key="2">
    <citation type="submission" date="2020-09" db="EMBL/GenBank/DDBJ databases">
        <authorList>
            <person name="Sun Q."/>
            <person name="Ohkuma M."/>
        </authorList>
    </citation>
    <scope>NUCLEOTIDE SEQUENCE</scope>
    <source>
        <strain evidence="1">JCM 30078</strain>
    </source>
</reference>